<reference evidence="2 3" key="1">
    <citation type="journal article" date="2022" name="Nat. Plants">
        <title>Genomes of leafy and leafless Platanthera orchids illuminate the evolution of mycoheterotrophy.</title>
        <authorList>
            <person name="Li M.H."/>
            <person name="Liu K.W."/>
            <person name="Li Z."/>
            <person name="Lu H.C."/>
            <person name="Ye Q.L."/>
            <person name="Zhang D."/>
            <person name="Wang J.Y."/>
            <person name="Li Y.F."/>
            <person name="Zhong Z.M."/>
            <person name="Liu X."/>
            <person name="Yu X."/>
            <person name="Liu D.K."/>
            <person name="Tu X.D."/>
            <person name="Liu B."/>
            <person name="Hao Y."/>
            <person name="Liao X.Y."/>
            <person name="Jiang Y.T."/>
            <person name="Sun W.H."/>
            <person name="Chen J."/>
            <person name="Chen Y.Q."/>
            <person name="Ai Y."/>
            <person name="Zhai J.W."/>
            <person name="Wu S.S."/>
            <person name="Zhou Z."/>
            <person name="Hsiao Y.Y."/>
            <person name="Wu W.L."/>
            <person name="Chen Y.Y."/>
            <person name="Lin Y.F."/>
            <person name="Hsu J.L."/>
            <person name="Li C.Y."/>
            <person name="Wang Z.W."/>
            <person name="Zhao X."/>
            <person name="Zhong W.Y."/>
            <person name="Ma X.K."/>
            <person name="Ma L."/>
            <person name="Huang J."/>
            <person name="Chen G.Z."/>
            <person name="Huang M.Z."/>
            <person name="Huang L."/>
            <person name="Peng D.H."/>
            <person name="Luo Y.B."/>
            <person name="Zou S.Q."/>
            <person name="Chen S.P."/>
            <person name="Lan S."/>
            <person name="Tsai W.C."/>
            <person name="Van de Peer Y."/>
            <person name="Liu Z.J."/>
        </authorList>
    </citation>
    <scope>NUCLEOTIDE SEQUENCE [LARGE SCALE GENOMIC DNA]</scope>
    <source>
        <strain evidence="2">Lor287</strain>
    </source>
</reference>
<evidence type="ECO:0000256" key="1">
    <source>
        <dbReference type="SAM" id="MobiDB-lite"/>
    </source>
</evidence>
<keyword evidence="3" id="KW-1185">Reference proteome</keyword>
<evidence type="ECO:0000313" key="2">
    <source>
        <dbReference type="EMBL" id="KAK8948907.1"/>
    </source>
</evidence>
<feature type="region of interest" description="Disordered" evidence="1">
    <location>
        <begin position="11"/>
        <end position="35"/>
    </location>
</feature>
<sequence>MGSLMRCKVLESMKNSSHSTSRKSQSSKKQPRKCDNPIRLSITECSDHARILYCENSACKAILSSEDGLVENALVPFAIFMMTTWIPPNGWFAQLSLEMDICVECLVTLSALFSRKEQV</sequence>
<proteinExistence type="predicted"/>
<gene>
    <name evidence="2" type="ORF">KSP39_PZI005970</name>
</gene>
<organism evidence="2 3">
    <name type="scientific">Platanthera zijinensis</name>
    <dbReference type="NCBI Taxonomy" id="2320716"/>
    <lineage>
        <taxon>Eukaryota</taxon>
        <taxon>Viridiplantae</taxon>
        <taxon>Streptophyta</taxon>
        <taxon>Embryophyta</taxon>
        <taxon>Tracheophyta</taxon>
        <taxon>Spermatophyta</taxon>
        <taxon>Magnoliopsida</taxon>
        <taxon>Liliopsida</taxon>
        <taxon>Asparagales</taxon>
        <taxon>Orchidaceae</taxon>
        <taxon>Orchidoideae</taxon>
        <taxon>Orchideae</taxon>
        <taxon>Orchidinae</taxon>
        <taxon>Platanthera</taxon>
    </lineage>
</organism>
<dbReference type="AlphaFoldDB" id="A0AAP0BSM2"/>
<feature type="compositionally biased region" description="Low complexity" evidence="1">
    <location>
        <begin position="12"/>
        <end position="24"/>
    </location>
</feature>
<dbReference type="EMBL" id="JBBWWQ010000004">
    <property type="protein sequence ID" value="KAK8948907.1"/>
    <property type="molecule type" value="Genomic_DNA"/>
</dbReference>
<comment type="caution">
    <text evidence="2">The sequence shown here is derived from an EMBL/GenBank/DDBJ whole genome shotgun (WGS) entry which is preliminary data.</text>
</comment>
<name>A0AAP0BSM2_9ASPA</name>
<protein>
    <submittedName>
        <fullName evidence="2">Uncharacterized protein</fullName>
    </submittedName>
</protein>
<accession>A0AAP0BSM2</accession>
<evidence type="ECO:0000313" key="3">
    <source>
        <dbReference type="Proteomes" id="UP001418222"/>
    </source>
</evidence>
<dbReference type="Proteomes" id="UP001418222">
    <property type="component" value="Unassembled WGS sequence"/>
</dbReference>